<dbReference type="Proteomes" id="UP001430605">
    <property type="component" value="Unassembled WGS sequence"/>
</dbReference>
<proteinExistence type="predicted"/>
<organism evidence="1 2">
    <name type="scientific">Xanthomonas euvesicatoria pv. euvesicatoria</name>
    <dbReference type="NCBI Taxonomy" id="2753541"/>
    <lineage>
        <taxon>Bacteria</taxon>
        <taxon>Pseudomonadati</taxon>
        <taxon>Pseudomonadota</taxon>
        <taxon>Gammaproteobacteria</taxon>
        <taxon>Lysobacterales</taxon>
        <taxon>Lysobacteraceae</taxon>
        <taxon>Xanthomonas</taxon>
    </lineage>
</organism>
<sequence>MHGIVEERAGKGTRGTLRYIFDRFHESLEFKELAIDTQGDYRRYADSIANYLRKDWSKLSSV</sequence>
<protein>
    <submittedName>
        <fullName evidence="1">Uncharacterized protein</fullName>
    </submittedName>
</protein>
<evidence type="ECO:0000313" key="1">
    <source>
        <dbReference type="EMBL" id="MCC8633577.1"/>
    </source>
</evidence>
<reference evidence="1" key="1">
    <citation type="submission" date="2021-11" db="EMBL/GenBank/DDBJ databases">
        <title>Genome resources and taxonomic validation of 89 Xanthomonas strains.</title>
        <authorList>
            <person name="Tambong J.T."/>
        </authorList>
    </citation>
    <scope>NUCLEOTIDE SEQUENCE</scope>
    <source>
        <strain evidence="1">Xv 72</strain>
    </source>
</reference>
<evidence type="ECO:0000313" key="2">
    <source>
        <dbReference type="Proteomes" id="UP001430605"/>
    </source>
</evidence>
<accession>A0ABS8LGU7</accession>
<gene>
    <name evidence="1" type="ORF">LN463_00875</name>
</gene>
<keyword evidence="2" id="KW-1185">Reference proteome</keyword>
<dbReference type="EMBL" id="JAJIUS010000010">
    <property type="protein sequence ID" value="MCC8633577.1"/>
    <property type="molecule type" value="Genomic_DNA"/>
</dbReference>
<name>A0ABS8LGU7_XANEU</name>
<comment type="caution">
    <text evidence="1">The sequence shown here is derived from an EMBL/GenBank/DDBJ whole genome shotgun (WGS) entry which is preliminary data.</text>
</comment>
<dbReference type="RefSeq" id="WP_011348767.1">
    <property type="nucleotide sequence ID" value="NZ_JAJITJ010000064.1"/>
</dbReference>